<dbReference type="PIRSF" id="PIRSF000521">
    <property type="entry name" value="Transaminase_4ab_Lys_Orn"/>
    <property type="match status" value="1"/>
</dbReference>
<dbReference type="NCBIfam" id="NF041821">
    <property type="entry name" value="daptide_amino"/>
    <property type="match status" value="1"/>
</dbReference>
<proteinExistence type="inferred from homology"/>
<dbReference type="Proteomes" id="UP000595895">
    <property type="component" value="Chromosome"/>
</dbReference>
<dbReference type="InterPro" id="IPR049704">
    <property type="entry name" value="Aminotrans_3_PPA_site"/>
</dbReference>
<protein>
    <submittedName>
        <fullName evidence="4">Aminotransferase class III-fold pyridoxal phosphate-dependent enzyme</fullName>
    </submittedName>
</protein>
<dbReference type="PANTHER" id="PTHR43094:SF1">
    <property type="entry name" value="AMINOTRANSFERASE CLASS-III"/>
    <property type="match status" value="1"/>
</dbReference>
<evidence type="ECO:0000256" key="3">
    <source>
        <dbReference type="RuleBase" id="RU003560"/>
    </source>
</evidence>
<dbReference type="InterPro" id="IPR015422">
    <property type="entry name" value="PyrdxlP-dep_Trfase_small"/>
</dbReference>
<evidence type="ECO:0000256" key="2">
    <source>
        <dbReference type="ARBA" id="ARBA00022898"/>
    </source>
</evidence>
<dbReference type="Gene3D" id="3.40.640.10">
    <property type="entry name" value="Type I PLP-dependent aspartate aminotransferase-like (Major domain)"/>
    <property type="match status" value="1"/>
</dbReference>
<dbReference type="RefSeq" id="WP_200275792.1">
    <property type="nucleotide sequence ID" value="NZ_CP066802.1"/>
</dbReference>
<evidence type="ECO:0000313" key="4">
    <source>
        <dbReference type="EMBL" id="QQM67313.1"/>
    </source>
</evidence>
<evidence type="ECO:0000256" key="1">
    <source>
        <dbReference type="ARBA" id="ARBA00008954"/>
    </source>
</evidence>
<dbReference type="InterPro" id="IPR015421">
    <property type="entry name" value="PyrdxlP-dep_Trfase_major"/>
</dbReference>
<dbReference type="Pfam" id="PF00202">
    <property type="entry name" value="Aminotran_3"/>
    <property type="match status" value="1"/>
</dbReference>
<dbReference type="KEGG" id="awe:JG540_10020"/>
<name>A0A7T7M9I6_9ACTO</name>
<comment type="similarity">
    <text evidence="1 3">Belongs to the class-III pyridoxal-phosphate-dependent aminotransferase family.</text>
</comment>
<dbReference type="InterPro" id="IPR049691">
    <property type="entry name" value="Daptide_aminotransferase"/>
</dbReference>
<dbReference type="SUPFAM" id="SSF53383">
    <property type="entry name" value="PLP-dependent transferases"/>
    <property type="match status" value="1"/>
</dbReference>
<organism evidence="4 5">
    <name type="scientific">Actinomyces weissii</name>
    <dbReference type="NCBI Taxonomy" id="675090"/>
    <lineage>
        <taxon>Bacteria</taxon>
        <taxon>Bacillati</taxon>
        <taxon>Actinomycetota</taxon>
        <taxon>Actinomycetes</taxon>
        <taxon>Actinomycetales</taxon>
        <taxon>Actinomycetaceae</taxon>
        <taxon>Actinomyces</taxon>
    </lineage>
</organism>
<accession>A0A7T7M9I6</accession>
<dbReference type="InterPro" id="IPR005814">
    <property type="entry name" value="Aminotrans_3"/>
</dbReference>
<reference evidence="4 5" key="1">
    <citation type="submission" date="2020-12" db="EMBL/GenBank/DDBJ databases">
        <authorList>
            <person name="Zhou J."/>
        </authorList>
    </citation>
    <scope>NUCLEOTIDE SEQUENCE [LARGE SCALE GENOMIC DNA]</scope>
    <source>
        <strain evidence="4 5">CCUG 61299</strain>
    </source>
</reference>
<dbReference type="EMBL" id="CP066802">
    <property type="protein sequence ID" value="QQM67313.1"/>
    <property type="molecule type" value="Genomic_DNA"/>
</dbReference>
<dbReference type="PANTHER" id="PTHR43094">
    <property type="entry name" value="AMINOTRANSFERASE"/>
    <property type="match status" value="1"/>
</dbReference>
<dbReference type="GO" id="GO:0030170">
    <property type="term" value="F:pyridoxal phosphate binding"/>
    <property type="evidence" value="ECO:0007669"/>
    <property type="project" value="InterPro"/>
</dbReference>
<dbReference type="PROSITE" id="PS00600">
    <property type="entry name" value="AA_TRANSFER_CLASS_3"/>
    <property type="match status" value="1"/>
</dbReference>
<keyword evidence="5" id="KW-1185">Reference proteome</keyword>
<dbReference type="GO" id="GO:0008483">
    <property type="term" value="F:transaminase activity"/>
    <property type="evidence" value="ECO:0007669"/>
    <property type="project" value="UniProtKB-KW"/>
</dbReference>
<keyword evidence="4" id="KW-0032">Aminotransferase</keyword>
<dbReference type="AlphaFoldDB" id="A0A7T7M9I6"/>
<dbReference type="Gene3D" id="3.90.1150.10">
    <property type="entry name" value="Aspartate Aminotransferase, domain 1"/>
    <property type="match status" value="1"/>
</dbReference>
<keyword evidence="2 3" id="KW-0663">Pyridoxal phosphate</keyword>
<keyword evidence="4" id="KW-0808">Transferase</keyword>
<dbReference type="InterPro" id="IPR015424">
    <property type="entry name" value="PyrdxlP-dep_Trfase"/>
</dbReference>
<sequence length="414" mass="44295">MPRTTTQFFVPPSTYDAAPRPVSAHGTTIRYSDGTTRLDGIAGLWNVPLGYGHRGVADAVHAALLDASYLTHFRATHAWADRAGSALLEVAGPRHYNRVLHSTSGSAALDSVVKLVRQYQLLRERTNHRRLIVALKGSYHGTTMGAMALTGEDLGQRAYAVDTRLVRHVDHQHPQELRDLLAREGERVAAIVIEPVQGSGTVVVGEGFLAAVEEGRREHGYLVVADEVATGFGRTGRMFSSQGWSEQPDLLITSKGLTNGTQAASAVLMSQHVSQVLDESDSPFMHGETQAGAPAACAAILATIEAFREEGVLDRGAQVAARLDTALLDLAEQTGATTTGKGCFRSLVLPDLDGQDATELVSRCRRAGAVVQPGPSCIQLVPSLIYAEDQLDSLLDRVGNAVLEFASHRPARVA</sequence>
<gene>
    <name evidence="4" type="ORF">JG540_10020</name>
</gene>
<evidence type="ECO:0000313" key="5">
    <source>
        <dbReference type="Proteomes" id="UP000595895"/>
    </source>
</evidence>